<reference evidence="1" key="1">
    <citation type="submission" date="2022-06" db="EMBL/GenBank/DDBJ databases">
        <title>Aeoliella straminimaris, a novel planctomycete from sediments.</title>
        <authorList>
            <person name="Vitorino I.R."/>
            <person name="Lage O.M."/>
        </authorList>
    </citation>
    <scope>NUCLEOTIDE SEQUENCE</scope>
    <source>
        <strain evidence="1">ICT_H6.2</strain>
    </source>
</reference>
<dbReference type="EMBL" id="JAMXLR010000024">
    <property type="protein sequence ID" value="MCO6043468.1"/>
    <property type="molecule type" value="Genomic_DNA"/>
</dbReference>
<dbReference type="PANTHER" id="PTHR39217">
    <property type="match status" value="1"/>
</dbReference>
<evidence type="ECO:0008006" key="3">
    <source>
        <dbReference type="Google" id="ProtNLM"/>
    </source>
</evidence>
<dbReference type="SUPFAM" id="SSF56059">
    <property type="entry name" value="Glutathione synthetase ATP-binding domain-like"/>
    <property type="match status" value="1"/>
</dbReference>
<organism evidence="1 2">
    <name type="scientific">Aeoliella straminimaris</name>
    <dbReference type="NCBI Taxonomy" id="2954799"/>
    <lineage>
        <taxon>Bacteria</taxon>
        <taxon>Pseudomonadati</taxon>
        <taxon>Planctomycetota</taxon>
        <taxon>Planctomycetia</taxon>
        <taxon>Pirellulales</taxon>
        <taxon>Lacipirellulaceae</taxon>
        <taxon>Aeoliella</taxon>
    </lineage>
</organism>
<gene>
    <name evidence="1" type="ORF">NG895_06075</name>
</gene>
<dbReference type="PANTHER" id="PTHR39217:SF1">
    <property type="entry name" value="GLUTATHIONE SYNTHETASE"/>
    <property type="match status" value="1"/>
</dbReference>
<comment type="caution">
    <text evidence="1">The sequence shown here is derived from an EMBL/GenBank/DDBJ whole genome shotgun (WGS) entry which is preliminary data.</text>
</comment>
<evidence type="ECO:0000313" key="1">
    <source>
        <dbReference type="EMBL" id="MCO6043468.1"/>
    </source>
</evidence>
<sequence length="301" mass="34233">MTTLVALVTEDRYTATEAAAGDWYLQNILDEDRLLSEALARLDLSSMRVSWSDPSVDWSQFRCAVIRSTWDYFDRFDEFQAWLDRVQQATQVCNPPATLDWNMDKHYLADLEQRGVRIVPSRFIERETSVQLAALLDETGWQQAVVKPCISGGARHTYRVDASNAREIDAVLAPLLEHESFLLQPFKQSIVEQGEDTLMMFGGRYTHAVRKRAKPGDFRVQDDHGGTVELYAPTPEQIELAHEAMAACDELPVYGRVDMVQDAEGHAAVMELELVEPELWLRLHPPAAVVMAEEIARWLEQ</sequence>
<keyword evidence="2" id="KW-1185">Reference proteome</keyword>
<accession>A0A9X2JGE7</accession>
<dbReference type="RefSeq" id="WP_252851574.1">
    <property type="nucleotide sequence ID" value="NZ_JAMXLR010000024.1"/>
</dbReference>
<dbReference type="AlphaFoldDB" id="A0A9X2JGE7"/>
<proteinExistence type="predicted"/>
<protein>
    <recommendedName>
        <fullName evidence="3">Prokaryotic glutathione synthetase ATP-binding domain-containing protein</fullName>
    </recommendedName>
</protein>
<dbReference type="Gene3D" id="3.30.470.20">
    <property type="entry name" value="ATP-grasp fold, B domain"/>
    <property type="match status" value="1"/>
</dbReference>
<dbReference type="InterPro" id="IPR053191">
    <property type="entry name" value="DcsG_Biosynth_Enzyme"/>
</dbReference>
<name>A0A9X2JGE7_9BACT</name>
<evidence type="ECO:0000313" key="2">
    <source>
        <dbReference type="Proteomes" id="UP001155241"/>
    </source>
</evidence>
<dbReference type="Proteomes" id="UP001155241">
    <property type="component" value="Unassembled WGS sequence"/>
</dbReference>